<dbReference type="AlphaFoldDB" id="A0A0F9IWQ9"/>
<protein>
    <submittedName>
        <fullName evidence="1">Uncharacterized protein</fullName>
    </submittedName>
</protein>
<comment type="caution">
    <text evidence="1">The sequence shown here is derived from an EMBL/GenBank/DDBJ whole genome shotgun (WGS) entry which is preliminary data.</text>
</comment>
<dbReference type="EMBL" id="LAZR01019707">
    <property type="protein sequence ID" value="KKL91527.1"/>
    <property type="molecule type" value="Genomic_DNA"/>
</dbReference>
<sequence length="93" mass="10516">MKIPSPFTTVTCPICGTQVRRRWNTQALAEHIKNQHPTADTRPLVEMLSNRLGRPTPHNIAEIGTDEMLEVIERMAQDEANKEGLANLRRQGN</sequence>
<evidence type="ECO:0000313" key="1">
    <source>
        <dbReference type="EMBL" id="KKL91527.1"/>
    </source>
</evidence>
<proteinExistence type="predicted"/>
<reference evidence="1" key="1">
    <citation type="journal article" date="2015" name="Nature">
        <title>Complex archaea that bridge the gap between prokaryotes and eukaryotes.</title>
        <authorList>
            <person name="Spang A."/>
            <person name="Saw J.H."/>
            <person name="Jorgensen S.L."/>
            <person name="Zaremba-Niedzwiedzka K."/>
            <person name="Martijn J."/>
            <person name="Lind A.E."/>
            <person name="van Eijk R."/>
            <person name="Schleper C."/>
            <person name="Guy L."/>
            <person name="Ettema T.J."/>
        </authorList>
    </citation>
    <scope>NUCLEOTIDE SEQUENCE</scope>
</reference>
<gene>
    <name evidence="1" type="ORF">LCGC14_1893750</name>
</gene>
<name>A0A0F9IWQ9_9ZZZZ</name>
<accession>A0A0F9IWQ9</accession>
<organism evidence="1">
    <name type="scientific">marine sediment metagenome</name>
    <dbReference type="NCBI Taxonomy" id="412755"/>
    <lineage>
        <taxon>unclassified sequences</taxon>
        <taxon>metagenomes</taxon>
        <taxon>ecological metagenomes</taxon>
    </lineage>
</organism>